<accession>A0A848KI12</accession>
<keyword evidence="1" id="KW-0812">Transmembrane</keyword>
<keyword evidence="1" id="KW-1133">Transmembrane helix</keyword>
<evidence type="ECO:0000313" key="3">
    <source>
        <dbReference type="Proteomes" id="UP000535543"/>
    </source>
</evidence>
<protein>
    <submittedName>
        <fullName evidence="2">Uncharacterized protein</fullName>
    </submittedName>
</protein>
<gene>
    <name evidence="2" type="ORF">FGL95_23105</name>
</gene>
<dbReference type="Proteomes" id="UP000535543">
    <property type="component" value="Unassembled WGS sequence"/>
</dbReference>
<reference evidence="2 3" key="1">
    <citation type="submission" date="2019-05" db="EMBL/GenBank/DDBJ databases">
        <authorList>
            <person name="Lee S.D."/>
        </authorList>
    </citation>
    <scope>NUCLEOTIDE SEQUENCE [LARGE SCALE GENOMIC DNA]</scope>
    <source>
        <strain evidence="2 3">YC2-7</strain>
    </source>
</reference>
<evidence type="ECO:0000256" key="1">
    <source>
        <dbReference type="SAM" id="Phobius"/>
    </source>
</evidence>
<keyword evidence="3" id="KW-1185">Reference proteome</keyword>
<feature type="transmembrane region" description="Helical" evidence="1">
    <location>
        <begin position="12"/>
        <end position="33"/>
    </location>
</feature>
<proteinExistence type="predicted"/>
<dbReference type="AlphaFoldDB" id="A0A848KI12"/>
<evidence type="ECO:0000313" key="2">
    <source>
        <dbReference type="EMBL" id="NMN97929.1"/>
    </source>
</evidence>
<name>A0A848KI12_9NOCA</name>
<sequence length="88" mass="9017">MATFVTTAQHLGQILVAGVVIGAGLPALFAFGVRLLASANADGTATARRQVGVAGAFACFALVVVAVVTGILFIMKDFLAHDFGIHLF</sequence>
<keyword evidence="1" id="KW-0472">Membrane</keyword>
<reference evidence="2 3" key="2">
    <citation type="submission" date="2020-06" db="EMBL/GenBank/DDBJ databases">
        <title>Antribacter stalactiti gen. nov., sp. nov., a new member of the family Nacardiaceae isolated from a cave.</title>
        <authorList>
            <person name="Kim I.S."/>
        </authorList>
    </citation>
    <scope>NUCLEOTIDE SEQUENCE [LARGE SCALE GENOMIC DNA]</scope>
    <source>
        <strain evidence="2 3">YC2-7</strain>
    </source>
</reference>
<dbReference type="RefSeq" id="WP_169591362.1">
    <property type="nucleotide sequence ID" value="NZ_VCQU01000009.1"/>
</dbReference>
<organism evidence="2 3">
    <name type="scientific">Antrihabitans stalactiti</name>
    <dbReference type="NCBI Taxonomy" id="2584121"/>
    <lineage>
        <taxon>Bacteria</taxon>
        <taxon>Bacillati</taxon>
        <taxon>Actinomycetota</taxon>
        <taxon>Actinomycetes</taxon>
        <taxon>Mycobacteriales</taxon>
        <taxon>Nocardiaceae</taxon>
        <taxon>Antrihabitans</taxon>
    </lineage>
</organism>
<comment type="caution">
    <text evidence="2">The sequence shown here is derived from an EMBL/GenBank/DDBJ whole genome shotgun (WGS) entry which is preliminary data.</text>
</comment>
<dbReference type="EMBL" id="VCQU01000009">
    <property type="protein sequence ID" value="NMN97929.1"/>
    <property type="molecule type" value="Genomic_DNA"/>
</dbReference>
<feature type="transmembrane region" description="Helical" evidence="1">
    <location>
        <begin position="53"/>
        <end position="75"/>
    </location>
</feature>